<feature type="region of interest" description="Disordered" evidence="1">
    <location>
        <begin position="1"/>
        <end position="37"/>
    </location>
</feature>
<dbReference type="GO" id="GO:0004411">
    <property type="term" value="F:homogentisate 1,2-dioxygenase activity"/>
    <property type="evidence" value="ECO:0007669"/>
    <property type="project" value="UniProtKB-EC"/>
</dbReference>
<proteinExistence type="predicted"/>
<organism evidence="2">
    <name type="scientific">hydrothermal vent metagenome</name>
    <dbReference type="NCBI Taxonomy" id="652676"/>
    <lineage>
        <taxon>unclassified sequences</taxon>
        <taxon>metagenomes</taxon>
        <taxon>ecological metagenomes</taxon>
    </lineage>
</organism>
<keyword evidence="2" id="KW-0223">Dioxygenase</keyword>
<dbReference type="AlphaFoldDB" id="A0A3B0S2M5"/>
<gene>
    <name evidence="2" type="ORF">MNBD_ACTINO02-1905</name>
</gene>
<accession>A0A3B0S2M5</accession>
<feature type="non-terminal residue" evidence="2">
    <location>
        <position position="1"/>
    </location>
</feature>
<protein>
    <submittedName>
        <fullName evidence="2">Homogentisate 1,2-dioxygenase</fullName>
        <ecNumber evidence="2">1.13.11.5</ecNumber>
    </submittedName>
</protein>
<dbReference type="InterPro" id="IPR011051">
    <property type="entry name" value="RmlC_Cupin_sf"/>
</dbReference>
<evidence type="ECO:0000313" key="2">
    <source>
        <dbReference type="EMBL" id="VAW00495.1"/>
    </source>
</evidence>
<name>A0A3B0S2M5_9ZZZZ</name>
<dbReference type="EC" id="1.13.11.5" evidence="2"/>
<sequence>DFMSRKGSGIAQGSLSLHPAGHTHGPQPGSVEAGLGKAGTEEIAVMIDTFRPLDIGTSGFDCEDPAYLTTWQSK</sequence>
<reference evidence="2" key="1">
    <citation type="submission" date="2018-06" db="EMBL/GenBank/DDBJ databases">
        <authorList>
            <person name="Zhirakovskaya E."/>
        </authorList>
    </citation>
    <scope>NUCLEOTIDE SEQUENCE</scope>
</reference>
<dbReference type="SUPFAM" id="SSF51182">
    <property type="entry name" value="RmlC-like cupins"/>
    <property type="match status" value="1"/>
</dbReference>
<evidence type="ECO:0000256" key="1">
    <source>
        <dbReference type="SAM" id="MobiDB-lite"/>
    </source>
</evidence>
<keyword evidence="2" id="KW-0560">Oxidoreductase</keyword>
<dbReference type="EMBL" id="UOEK01000189">
    <property type="protein sequence ID" value="VAW00495.1"/>
    <property type="molecule type" value="Genomic_DNA"/>
</dbReference>